<reference evidence="1" key="1">
    <citation type="submission" date="2022-03" db="EMBL/GenBank/DDBJ databases">
        <authorList>
            <person name="Martin C."/>
        </authorList>
    </citation>
    <scope>NUCLEOTIDE SEQUENCE</scope>
</reference>
<keyword evidence="2" id="KW-1185">Reference proteome</keyword>
<dbReference type="Proteomes" id="UP000749559">
    <property type="component" value="Unassembled WGS sequence"/>
</dbReference>
<name>A0A8S4NTJ8_OWEFU</name>
<evidence type="ECO:0000313" key="2">
    <source>
        <dbReference type="Proteomes" id="UP000749559"/>
    </source>
</evidence>
<organism evidence="1 2">
    <name type="scientific">Owenia fusiformis</name>
    <name type="common">Polychaete worm</name>
    <dbReference type="NCBI Taxonomy" id="6347"/>
    <lineage>
        <taxon>Eukaryota</taxon>
        <taxon>Metazoa</taxon>
        <taxon>Spiralia</taxon>
        <taxon>Lophotrochozoa</taxon>
        <taxon>Annelida</taxon>
        <taxon>Polychaeta</taxon>
        <taxon>Sedentaria</taxon>
        <taxon>Canalipalpata</taxon>
        <taxon>Sabellida</taxon>
        <taxon>Oweniida</taxon>
        <taxon>Oweniidae</taxon>
        <taxon>Owenia</taxon>
    </lineage>
</organism>
<feature type="non-terminal residue" evidence="1">
    <location>
        <position position="1"/>
    </location>
</feature>
<feature type="non-terminal residue" evidence="1">
    <location>
        <position position="153"/>
    </location>
</feature>
<evidence type="ECO:0000313" key="1">
    <source>
        <dbReference type="EMBL" id="CAH1784558.1"/>
    </source>
</evidence>
<accession>A0A8S4NTJ8</accession>
<comment type="caution">
    <text evidence="1">The sequence shown here is derived from an EMBL/GenBank/DDBJ whole genome shotgun (WGS) entry which is preliminary data.</text>
</comment>
<protein>
    <submittedName>
        <fullName evidence="1">Uncharacterized protein</fullName>
    </submittedName>
</protein>
<sequence length="153" mass="17625">KLALTLLSKTGPYSLYDKVKQWLCNLSTNIAIDPGFQIVNDDVVSAFDNNQILKKTWNVSKNKKFECSVVTMICTFTIGNSGAQKNPNIAPGTWKHRTLSNQQVERIKRADIYKQHHDEKLDTFLEERMHQVYSEQVENETTYQDEIDTNVIT</sequence>
<proteinExistence type="predicted"/>
<dbReference type="EMBL" id="CAIIXF020000005">
    <property type="protein sequence ID" value="CAH1784558.1"/>
    <property type="molecule type" value="Genomic_DNA"/>
</dbReference>
<dbReference type="AlphaFoldDB" id="A0A8S4NTJ8"/>
<gene>
    <name evidence="1" type="ORF">OFUS_LOCUS10731</name>
</gene>